<organism evidence="2 3">
    <name type="scientific">Albugo candida</name>
    <dbReference type="NCBI Taxonomy" id="65357"/>
    <lineage>
        <taxon>Eukaryota</taxon>
        <taxon>Sar</taxon>
        <taxon>Stramenopiles</taxon>
        <taxon>Oomycota</taxon>
        <taxon>Peronosporomycetes</taxon>
        <taxon>Albuginales</taxon>
        <taxon>Albuginaceae</taxon>
        <taxon>Albugo</taxon>
    </lineage>
</organism>
<dbReference type="EMBL" id="CAIX01000005">
    <property type="protein sequence ID" value="CCI40118.1"/>
    <property type="molecule type" value="Genomic_DNA"/>
</dbReference>
<dbReference type="OrthoDB" id="160433at2759"/>
<evidence type="ECO:0000256" key="1">
    <source>
        <dbReference type="SAM" id="MobiDB-lite"/>
    </source>
</evidence>
<feature type="region of interest" description="Disordered" evidence="1">
    <location>
        <begin position="417"/>
        <end position="442"/>
    </location>
</feature>
<dbReference type="Proteomes" id="UP000053237">
    <property type="component" value="Unassembled WGS sequence"/>
</dbReference>
<accession>A0A024G0M6</accession>
<feature type="region of interest" description="Disordered" evidence="1">
    <location>
        <begin position="1"/>
        <end position="26"/>
    </location>
</feature>
<proteinExistence type="predicted"/>
<gene>
    <name evidence="2" type="ORF">BN9_009020</name>
</gene>
<evidence type="ECO:0000313" key="2">
    <source>
        <dbReference type="EMBL" id="CCI40118.1"/>
    </source>
</evidence>
<comment type="caution">
    <text evidence="2">The sequence shown here is derived from an EMBL/GenBank/DDBJ whole genome shotgun (WGS) entry which is preliminary data.</text>
</comment>
<dbReference type="AlphaFoldDB" id="A0A024G0M6"/>
<dbReference type="InParanoid" id="A0A024G0M6"/>
<name>A0A024G0M6_9STRA</name>
<feature type="compositionally biased region" description="Polar residues" evidence="1">
    <location>
        <begin position="11"/>
        <end position="23"/>
    </location>
</feature>
<evidence type="ECO:0000313" key="3">
    <source>
        <dbReference type="Proteomes" id="UP000053237"/>
    </source>
</evidence>
<protein>
    <submittedName>
        <fullName evidence="2">Uncharacterized protein</fullName>
    </submittedName>
</protein>
<feature type="compositionally biased region" description="Basic and acidic residues" evidence="1">
    <location>
        <begin position="1"/>
        <end position="10"/>
    </location>
</feature>
<reference evidence="2 3" key="1">
    <citation type="submission" date="2012-05" db="EMBL/GenBank/DDBJ databases">
        <title>Recombination and specialization in a pathogen metapopulation.</title>
        <authorList>
            <person name="Gardiner A."/>
            <person name="Kemen E."/>
            <person name="Schultz-Larsen T."/>
            <person name="MacLean D."/>
            <person name="Van Oosterhout C."/>
            <person name="Jones J.D.G."/>
        </authorList>
    </citation>
    <scope>NUCLEOTIDE SEQUENCE [LARGE SCALE GENOMIC DNA]</scope>
    <source>
        <strain evidence="2 3">Ac Nc2</strain>
    </source>
</reference>
<feature type="compositionally biased region" description="Basic and acidic residues" evidence="1">
    <location>
        <begin position="429"/>
        <end position="441"/>
    </location>
</feature>
<keyword evidence="3" id="KW-1185">Reference proteome</keyword>
<sequence length="465" mass="51870">MEMDEKDDRSVQQQGDESSSNKQVCRPRKRLKHGNDPILIRLESVRREIEVIKGQYSPYALQALEAHCKVSETQDRISFLKSKLTDHQVWMQTLYNLFAIAPLANVPIKQYNVNNCVSADQCYNDLEGNDDDASEDSCSDSELDEFQDSEILELVSRWQQTCEKNETIPNRFIRKHIEAAATECYLHGLELLNVLADQQSNIDAYPEHTRVQSRGWIISVFASDGHNALSFHCSHEISNVTAEQAALEIWEFTQKEELLRAFLPVVQETTPVYAPPQVALSRRILLMQANTSIPKPLITIDSIRECPEASNSGQWVISMGTLSNSYLRAFALSRSMPEPMSGTSTGSAAAIPVTPSPSSVNAAGVASDMNKNGSFSPDAFHSLLLVGRMTQHEQERGAIVSIELAGCVQHHIDGLRVDHVDSPPQSTQESKKITPDSRPDTEAEQLARFLATLLPVFEELHLSKN</sequence>